<sequence length="169" mass="18417">MAARTLPQSCVGVGCMLVREHLNAEQHFWDARFFPSGGVREDSGLLVALLMASALHRVARGMGMSDGDPDAVMRVPVVPTHALLRTDRDAIEAARSFTNPAELDEFHTRLTRLSPGRDAVWPSVRWTAEDLLLVYAHAAATHRVLPTLDPTSALADIDPGLTVAGLWEE</sequence>
<dbReference type="PROSITE" id="PS51257">
    <property type="entry name" value="PROKAR_LIPOPROTEIN"/>
    <property type="match status" value="1"/>
</dbReference>
<gene>
    <name evidence="1" type="ORF">EHYA_10128</name>
</gene>
<dbReference type="OrthoDB" id="4350362at2"/>
<organism evidence="1 2">
    <name type="scientific">Embleya hyalina</name>
    <dbReference type="NCBI Taxonomy" id="516124"/>
    <lineage>
        <taxon>Bacteria</taxon>
        <taxon>Bacillati</taxon>
        <taxon>Actinomycetota</taxon>
        <taxon>Actinomycetes</taxon>
        <taxon>Kitasatosporales</taxon>
        <taxon>Streptomycetaceae</taxon>
        <taxon>Embleya</taxon>
    </lineage>
</organism>
<keyword evidence="2" id="KW-1185">Reference proteome</keyword>
<evidence type="ECO:0000313" key="1">
    <source>
        <dbReference type="EMBL" id="GCE02351.1"/>
    </source>
</evidence>
<protein>
    <submittedName>
        <fullName evidence="1">Uncharacterized protein</fullName>
    </submittedName>
</protein>
<evidence type="ECO:0000313" key="2">
    <source>
        <dbReference type="Proteomes" id="UP000286931"/>
    </source>
</evidence>
<dbReference type="AlphaFoldDB" id="A0A401Z667"/>
<reference evidence="1 2" key="1">
    <citation type="submission" date="2018-12" db="EMBL/GenBank/DDBJ databases">
        <title>Draft genome sequence of Embleya hyalina NBRC 13850T.</title>
        <authorList>
            <person name="Komaki H."/>
            <person name="Hosoyama A."/>
            <person name="Kimura A."/>
            <person name="Ichikawa N."/>
            <person name="Tamura T."/>
        </authorList>
    </citation>
    <scope>NUCLEOTIDE SEQUENCE [LARGE SCALE GENOMIC DNA]</scope>
    <source>
        <strain evidence="1 2">NBRC 13850</strain>
    </source>
</reference>
<comment type="caution">
    <text evidence="1">The sequence shown here is derived from an EMBL/GenBank/DDBJ whole genome shotgun (WGS) entry which is preliminary data.</text>
</comment>
<dbReference type="EMBL" id="BIFH01000062">
    <property type="protein sequence ID" value="GCE02351.1"/>
    <property type="molecule type" value="Genomic_DNA"/>
</dbReference>
<name>A0A401Z667_9ACTN</name>
<accession>A0A401Z667</accession>
<dbReference type="Proteomes" id="UP000286931">
    <property type="component" value="Unassembled WGS sequence"/>
</dbReference>
<dbReference type="RefSeq" id="WP_126643841.1">
    <property type="nucleotide sequence ID" value="NZ_BIFH01000062.1"/>
</dbReference>
<proteinExistence type="predicted"/>